<proteinExistence type="predicted"/>
<dbReference type="EMBL" id="AKKV01000024">
    <property type="protein sequence ID" value="EIT85919.1"/>
    <property type="molecule type" value="Genomic_DNA"/>
</dbReference>
<dbReference type="STRING" id="1196324.A374_08789"/>
<dbReference type="PATRIC" id="fig|1196324.3.peg.1800"/>
<evidence type="ECO:0000313" key="3">
    <source>
        <dbReference type="Proteomes" id="UP000004080"/>
    </source>
</evidence>
<dbReference type="Proteomes" id="UP000004080">
    <property type="component" value="Unassembled WGS sequence"/>
</dbReference>
<dbReference type="RefSeq" id="WP_007201851.1">
    <property type="nucleotide sequence ID" value="NZ_AKKV01000024.1"/>
</dbReference>
<reference evidence="2 3" key="1">
    <citation type="journal article" date="2012" name="J. Bacteriol.">
        <title>Genome of Bacillus macauensis ZFHKF-1, a Long-Chain-Forming Bacterium.</title>
        <authorList>
            <person name="Cai L."/>
            <person name="Zhang T."/>
        </authorList>
    </citation>
    <scope>NUCLEOTIDE SEQUENCE [LARGE SCALE GENOMIC DNA]</scope>
    <source>
        <strain evidence="2 3">ZFHKF-1</strain>
    </source>
</reference>
<organism evidence="2 3">
    <name type="scientific">Fictibacillus macauensis ZFHKF-1</name>
    <dbReference type="NCBI Taxonomy" id="1196324"/>
    <lineage>
        <taxon>Bacteria</taxon>
        <taxon>Bacillati</taxon>
        <taxon>Bacillota</taxon>
        <taxon>Bacilli</taxon>
        <taxon>Bacillales</taxon>
        <taxon>Fictibacillaceae</taxon>
        <taxon>Fictibacillus</taxon>
    </lineage>
</organism>
<feature type="coiled-coil region" evidence="1">
    <location>
        <begin position="35"/>
        <end position="62"/>
    </location>
</feature>
<name>I8AK38_9BACL</name>
<comment type="caution">
    <text evidence="2">The sequence shown here is derived from an EMBL/GenBank/DDBJ whole genome shotgun (WGS) entry which is preliminary data.</text>
</comment>
<gene>
    <name evidence="2" type="ORF">A374_08789</name>
</gene>
<evidence type="ECO:0000256" key="1">
    <source>
        <dbReference type="SAM" id="Coils"/>
    </source>
</evidence>
<keyword evidence="3" id="KW-1185">Reference proteome</keyword>
<dbReference type="AlphaFoldDB" id="I8AK38"/>
<evidence type="ECO:0000313" key="2">
    <source>
        <dbReference type="EMBL" id="EIT85919.1"/>
    </source>
</evidence>
<accession>I8AK38</accession>
<protein>
    <submittedName>
        <fullName evidence="2">Uncharacterized protein</fullName>
    </submittedName>
</protein>
<sequence>MGQFNLRDKVYEMISNDVRVMTNIAEALKYDKIIIDQKEEQVAELKATIEEACEKFEFVLEKTDYGVRLFKSREELEHKRAKEREGMQ</sequence>
<keyword evidence="1" id="KW-0175">Coiled coil</keyword>